<evidence type="ECO:0000256" key="1">
    <source>
        <dbReference type="ARBA" id="ARBA00000085"/>
    </source>
</evidence>
<organism evidence="10 11">
    <name type="scientific">Thalassorhabdus alkalitolerans</name>
    <dbReference type="NCBI Taxonomy" id="2282697"/>
    <lineage>
        <taxon>Bacteria</taxon>
        <taxon>Bacillati</taxon>
        <taxon>Bacillota</taxon>
        <taxon>Bacilli</taxon>
        <taxon>Bacillales</taxon>
        <taxon>Bacillaceae</taxon>
        <taxon>Thalassorhabdus</taxon>
    </lineage>
</organism>
<dbReference type="SUPFAM" id="SSF47384">
    <property type="entry name" value="Homodimeric domain of signal transducing histidine kinase"/>
    <property type="match status" value="1"/>
</dbReference>
<keyword evidence="11" id="KW-1185">Reference proteome</keyword>
<proteinExistence type="predicted"/>
<dbReference type="EMBL" id="JBHSOZ010000005">
    <property type="protein sequence ID" value="MFC5713405.1"/>
    <property type="molecule type" value="Genomic_DNA"/>
</dbReference>
<evidence type="ECO:0000256" key="3">
    <source>
        <dbReference type="ARBA" id="ARBA00022553"/>
    </source>
</evidence>
<dbReference type="Gene3D" id="3.30.565.10">
    <property type="entry name" value="Histidine kinase-like ATPase, C-terminal domain"/>
    <property type="match status" value="1"/>
</dbReference>
<evidence type="ECO:0000256" key="5">
    <source>
        <dbReference type="ARBA" id="ARBA00022741"/>
    </source>
</evidence>
<evidence type="ECO:0000256" key="2">
    <source>
        <dbReference type="ARBA" id="ARBA00012438"/>
    </source>
</evidence>
<keyword evidence="4" id="KW-0808">Transferase</keyword>
<keyword evidence="7" id="KW-0067">ATP-binding</keyword>
<keyword evidence="6" id="KW-0418">Kinase</keyword>
<evidence type="ECO:0000256" key="7">
    <source>
        <dbReference type="ARBA" id="ARBA00022840"/>
    </source>
</evidence>
<dbReference type="CDD" id="cd00082">
    <property type="entry name" value="HisKA"/>
    <property type="match status" value="1"/>
</dbReference>
<evidence type="ECO:0000256" key="6">
    <source>
        <dbReference type="ARBA" id="ARBA00022777"/>
    </source>
</evidence>
<comment type="caution">
    <text evidence="10">The sequence shown here is derived from an EMBL/GenBank/DDBJ whole genome shotgun (WGS) entry which is preliminary data.</text>
</comment>
<keyword evidence="3" id="KW-0597">Phosphoprotein</keyword>
<dbReference type="InterPro" id="IPR036097">
    <property type="entry name" value="HisK_dim/P_sf"/>
</dbReference>
<gene>
    <name evidence="10" type="ORF">ACFPU1_11480</name>
</gene>
<dbReference type="SMART" id="SM00387">
    <property type="entry name" value="HATPase_c"/>
    <property type="match status" value="1"/>
</dbReference>
<feature type="domain" description="Histidine kinase" evidence="9">
    <location>
        <begin position="249"/>
        <end position="456"/>
    </location>
</feature>
<dbReference type="InterPro" id="IPR003594">
    <property type="entry name" value="HATPase_dom"/>
</dbReference>
<comment type="catalytic activity">
    <reaction evidence="1">
        <text>ATP + protein L-histidine = ADP + protein N-phospho-L-histidine.</text>
        <dbReference type="EC" id="2.7.13.3"/>
    </reaction>
</comment>
<dbReference type="InterPro" id="IPR005467">
    <property type="entry name" value="His_kinase_dom"/>
</dbReference>
<dbReference type="PANTHER" id="PTHR43065">
    <property type="entry name" value="SENSOR HISTIDINE KINASE"/>
    <property type="match status" value="1"/>
</dbReference>
<dbReference type="PRINTS" id="PR00344">
    <property type="entry name" value="BCTRLSENSOR"/>
</dbReference>
<keyword evidence="5" id="KW-0547">Nucleotide-binding</keyword>
<dbReference type="Pfam" id="PF02518">
    <property type="entry name" value="HATPase_c"/>
    <property type="match status" value="1"/>
</dbReference>
<reference evidence="11" key="1">
    <citation type="journal article" date="2019" name="Int. J. Syst. Evol. Microbiol.">
        <title>The Global Catalogue of Microorganisms (GCM) 10K type strain sequencing project: providing services to taxonomists for standard genome sequencing and annotation.</title>
        <authorList>
            <consortium name="The Broad Institute Genomics Platform"/>
            <consortium name="The Broad Institute Genome Sequencing Center for Infectious Disease"/>
            <person name="Wu L."/>
            <person name="Ma J."/>
        </authorList>
    </citation>
    <scope>NUCLEOTIDE SEQUENCE [LARGE SCALE GENOMIC DNA]</scope>
    <source>
        <strain evidence="11">CECT 7184</strain>
    </source>
</reference>
<dbReference type="InterPro" id="IPR004358">
    <property type="entry name" value="Sig_transdc_His_kin-like_C"/>
</dbReference>
<dbReference type="InterPro" id="IPR003661">
    <property type="entry name" value="HisK_dim/P_dom"/>
</dbReference>
<evidence type="ECO:0000256" key="8">
    <source>
        <dbReference type="ARBA" id="ARBA00023012"/>
    </source>
</evidence>
<dbReference type="InterPro" id="IPR036890">
    <property type="entry name" value="HATPase_C_sf"/>
</dbReference>
<dbReference type="SUPFAM" id="SSF55874">
    <property type="entry name" value="ATPase domain of HSP90 chaperone/DNA topoisomerase II/histidine kinase"/>
    <property type="match status" value="1"/>
</dbReference>
<dbReference type="EC" id="2.7.13.3" evidence="2"/>
<dbReference type="Pfam" id="PF00512">
    <property type="entry name" value="HisKA"/>
    <property type="match status" value="1"/>
</dbReference>
<accession>A0ABW0YPV2</accession>
<dbReference type="PROSITE" id="PS50109">
    <property type="entry name" value="HIS_KIN"/>
    <property type="match status" value="1"/>
</dbReference>
<protein>
    <recommendedName>
        <fullName evidence="2">histidine kinase</fullName>
        <ecNumber evidence="2">2.7.13.3</ecNumber>
    </recommendedName>
</protein>
<dbReference type="SMART" id="SM00388">
    <property type="entry name" value="HisKA"/>
    <property type="match status" value="1"/>
</dbReference>
<dbReference type="Proteomes" id="UP001596142">
    <property type="component" value="Unassembled WGS sequence"/>
</dbReference>
<dbReference type="RefSeq" id="WP_385941196.1">
    <property type="nucleotide sequence ID" value="NZ_JBHSOZ010000005.1"/>
</dbReference>
<evidence type="ECO:0000313" key="11">
    <source>
        <dbReference type="Proteomes" id="UP001596142"/>
    </source>
</evidence>
<name>A0ABW0YPV2_9BACI</name>
<evidence type="ECO:0000313" key="10">
    <source>
        <dbReference type="EMBL" id="MFC5713405.1"/>
    </source>
</evidence>
<dbReference type="PANTHER" id="PTHR43065:SF10">
    <property type="entry name" value="PEROXIDE STRESS-ACTIVATED HISTIDINE KINASE MAK3"/>
    <property type="match status" value="1"/>
</dbReference>
<keyword evidence="8" id="KW-0902">Two-component regulatory system</keyword>
<evidence type="ECO:0000256" key="4">
    <source>
        <dbReference type="ARBA" id="ARBA00022679"/>
    </source>
</evidence>
<sequence length="458" mass="52902">MYQSLYTAEIEGFEDEFKEVSSEWRFVLANDGEVISLNDEAARWFQRGKSFFLHLDEEECKKAIILLKSIFLQGKIFEFNLTHQFDSHIFTVSYNGKYKNGKFFLLGSLRHNPKPDTLYGMWDQEVLPHFIHPYVILDHDLMISKHNNEFASFLGIDSVEKRLSAYKEDENHRAFYITSFAEEVFLEKKPLVKDYNNESKGDYFRLKGIYLPERYSVLIFIYDQSFEKRYNHLLLFQNQMESVSHLSAGVAHELRNPLSVIKGFLQLSSLTNSYDKYSSTILSEVDRMNGIIENFLSMARRNIKKEVQNPAKLLHSIADIIHSECLMKGINFTFDIYQGTEEIKVNDSSLKQVALNALRNAMEAFTQKNKNNCFSLKSFVEKGEYWIVIKDNGDGIPKDILKKLEAGKPFFTTKDQGTGIGIPLCKTIMQDHNGTFTIKSDPDSGTSIVLTFPLVKNY</sequence>
<dbReference type="Gene3D" id="1.10.287.130">
    <property type="match status" value="1"/>
</dbReference>
<evidence type="ECO:0000259" key="9">
    <source>
        <dbReference type="PROSITE" id="PS50109"/>
    </source>
</evidence>